<reference evidence="3" key="3">
    <citation type="submission" date="2021-06" db="EMBL/GenBank/DDBJ databases">
        <title>Genomic Description and Analysis of Intracellular Bacteria, Candidatus Berkiella cookevillensis and Candidatus Berkiella aquae.</title>
        <authorList>
            <person name="Kidane D.T."/>
            <person name="Mehari Y.T."/>
            <person name="Rice F.C."/>
            <person name="Arivett B.A."/>
            <person name="Farone A.L."/>
            <person name="Berk S.G."/>
            <person name="Farone M.B."/>
        </authorList>
    </citation>
    <scope>NUCLEOTIDE SEQUENCE</scope>
    <source>
        <strain evidence="3">CC99</strain>
    </source>
</reference>
<dbReference type="AlphaFoldDB" id="A0A0Q9YH50"/>
<gene>
    <name evidence="3" type="primary">gshA</name>
    <name evidence="2" type="ORF">CC99x_00124</name>
    <name evidence="3" type="ORF">CC99x_006295</name>
</gene>
<dbReference type="EC" id="6.3.2.2" evidence="3"/>
<dbReference type="InterPro" id="IPR042520">
    <property type="entry name" value="GshA_N"/>
</dbReference>
<accession>A0A0Q9YH50</accession>
<dbReference type="InterPro" id="IPR011718">
    <property type="entry name" value="GshA"/>
</dbReference>
<dbReference type="PATRIC" id="fig|1590042.3.peg.126"/>
<protein>
    <submittedName>
        <fullName evidence="3">Glutamate--cysteine ligase</fullName>
        <ecNumber evidence="3">6.3.2.2</ecNumber>
    </submittedName>
    <submittedName>
        <fullName evidence="2">Glutamate-cysteine ligase</fullName>
    </submittedName>
</protein>
<organism evidence="2">
    <name type="scientific">Candidatus Berkiella cookevillensis</name>
    <dbReference type="NCBI Taxonomy" id="437022"/>
    <lineage>
        <taxon>Bacteria</taxon>
        <taxon>Pseudomonadati</taxon>
        <taxon>Pseudomonadota</taxon>
        <taxon>Gammaproteobacteria</taxon>
        <taxon>Candidatus Berkiellales</taxon>
        <taxon>Candidatus Berkiellaceae</taxon>
        <taxon>Candidatus Berkiella</taxon>
    </lineage>
</organism>
<reference evidence="3" key="2">
    <citation type="journal article" date="2016" name="Genome Announc.">
        <title>Draft Genome Sequences of Two Novel Amoeba-Resistant Intranuclear Bacteria, 'Candidatus Berkiella cookevillensis' and 'Candidatus Berkiella aquae'.</title>
        <authorList>
            <person name="Mehari Y.T."/>
            <person name="Arivett B.A."/>
            <person name="Farone A.L."/>
            <person name="Gunderson J.H."/>
            <person name="Farone M.B."/>
        </authorList>
    </citation>
    <scope>NUCLEOTIDE SEQUENCE</scope>
    <source>
        <strain evidence="3">CC99</strain>
    </source>
</reference>
<dbReference type="RefSeq" id="WP_057622583.1">
    <property type="nucleotide sequence ID" value="NZ_LKHV02000001.1"/>
</dbReference>
<evidence type="ECO:0000313" key="2">
    <source>
        <dbReference type="EMBL" id="KRG19903.1"/>
    </source>
</evidence>
<dbReference type="OrthoDB" id="5644489at2"/>
<dbReference type="EMBL" id="LKHV02000001">
    <property type="protein sequence ID" value="MCS5708516.1"/>
    <property type="molecule type" value="Genomic_DNA"/>
</dbReference>
<name>A0A0Q9YH50_9GAMM</name>
<comment type="caution">
    <text evidence="2">The sequence shown here is derived from an EMBL/GenBank/DDBJ whole genome shotgun (WGS) entry which is preliminary data.</text>
</comment>
<keyword evidence="1" id="KW-0175">Coiled coil</keyword>
<dbReference type="EMBL" id="LKHV01000001">
    <property type="protein sequence ID" value="KRG19903.1"/>
    <property type="molecule type" value="Genomic_DNA"/>
</dbReference>
<evidence type="ECO:0000313" key="4">
    <source>
        <dbReference type="Proteomes" id="UP000051494"/>
    </source>
</evidence>
<feature type="coiled-coil region" evidence="1">
    <location>
        <begin position="256"/>
        <end position="316"/>
    </location>
</feature>
<dbReference type="Proteomes" id="UP000051494">
    <property type="component" value="Unassembled WGS sequence"/>
</dbReference>
<sequence>MEHQQVPHLRTAGIAPLSLLEKRIIDAQVKIETWFRQAFQDKPTLITSSVDIRNAGFKIAPVDTNLFPAGFNNLSVDSYPLAIQALQFTIEKFHQKCQKILIIPENHTRNPHYFESLSVLSNLLMKAGFEIQIGSLIAEKSPITIQVSAQDQLTLMPVTLDQDKIIAENFRACMVLLNNDLSDGIPDIIMQSKQLITPPPQLGWKHRLKSMHFEFYKQITEEFSKVIDVDPWYITPEFEDCGEINFVDKIGEECLIEKTERLFQNIRKKYKEYNIERNPFVVIKANQGTYGMAVMMVQSSEELKNLNRKQRQKMAKSKGGQAVNHVIIQEGVHTIETVGEQHSVAEPVVYMIGNHVVGGFYRVHMNKGPEENLNAPGMHFEPLAFDECCNNPDNRMSTHASQNKFYVYSVIARLALLATCYEAESIRNQ</sequence>
<dbReference type="Pfam" id="PF08886">
    <property type="entry name" value="GshA"/>
    <property type="match status" value="1"/>
</dbReference>
<evidence type="ECO:0000256" key="1">
    <source>
        <dbReference type="SAM" id="Coils"/>
    </source>
</evidence>
<dbReference type="Gene3D" id="3.40.50.11280">
    <property type="entry name" value="Glutamate-cysteine ligase, N-terminal domain"/>
    <property type="match status" value="1"/>
</dbReference>
<keyword evidence="4" id="KW-1185">Reference proteome</keyword>
<dbReference type="NCBIfam" id="TIGR02049">
    <property type="entry name" value="gshA_ferroox"/>
    <property type="match status" value="1"/>
</dbReference>
<keyword evidence="2" id="KW-0436">Ligase</keyword>
<reference evidence="2" key="1">
    <citation type="submission" date="2015-09" db="EMBL/GenBank/DDBJ databases">
        <title>Draft Genome Sequences of Two Novel Amoeba-resistant Intranuclear Bacteria, Candidatus Berkiella cookevillensis and Candidatus Berkiella aquae.</title>
        <authorList>
            <person name="Mehari Y.T."/>
            <person name="Arivett B.A."/>
            <person name="Farone A.L."/>
            <person name="Gunderson J.H."/>
            <person name="Farone M.B."/>
        </authorList>
    </citation>
    <scope>NUCLEOTIDE SEQUENCE [LARGE SCALE GENOMIC DNA]</scope>
    <source>
        <strain evidence="2">CC99</strain>
    </source>
</reference>
<proteinExistence type="predicted"/>
<dbReference type="STRING" id="437022.CC99x_00124"/>
<dbReference type="GO" id="GO:0004357">
    <property type="term" value="F:glutamate-cysteine ligase activity"/>
    <property type="evidence" value="ECO:0007669"/>
    <property type="project" value="UniProtKB-EC"/>
</dbReference>
<evidence type="ECO:0000313" key="3">
    <source>
        <dbReference type="EMBL" id="MCS5708516.1"/>
    </source>
</evidence>